<dbReference type="NCBIfam" id="TIGR00049">
    <property type="entry name" value="iron-sulfur cluster assembly accessory protein"/>
    <property type="match status" value="1"/>
</dbReference>
<proteinExistence type="inferred from homology"/>
<evidence type="ECO:0000256" key="2">
    <source>
        <dbReference type="ARBA" id="ARBA00005151"/>
    </source>
</evidence>
<evidence type="ECO:0000256" key="5">
    <source>
        <dbReference type="ARBA" id="ARBA00022723"/>
    </source>
</evidence>
<dbReference type="PANTHER" id="PTHR43011">
    <property type="entry name" value="IRON-SULFUR CLUSTER ASSEMBLY 2 HOMOLOG, MITOCHONDRIAL"/>
    <property type="match status" value="1"/>
</dbReference>
<sequence length="188" mass="20611">MVLSVGAISVPMSRRLHYAIALPVRARVSLDSHHKCPGFSSRFFRKSARSLVSISNATSSFSLSRHRFSVAVSNMSSPDLNLTDSCVKRLEQIRIEKKLENLFLRLTVKSGGCEGFSYAFSFEDTPPESDDLVVRSGKAQVVVDSASFDLIKGSTVDYLQEMIRSAFVIVKNPNSESSCGCGSSFSIK</sequence>
<organism evidence="9">
    <name type="scientific">Spongospora subterranea</name>
    <dbReference type="NCBI Taxonomy" id="70186"/>
    <lineage>
        <taxon>Eukaryota</taxon>
        <taxon>Sar</taxon>
        <taxon>Rhizaria</taxon>
        <taxon>Endomyxa</taxon>
        <taxon>Phytomyxea</taxon>
        <taxon>Plasmodiophorida</taxon>
        <taxon>Plasmodiophoridae</taxon>
        <taxon>Spongospora</taxon>
    </lineage>
</organism>
<evidence type="ECO:0000256" key="4">
    <source>
        <dbReference type="ARBA" id="ARBA00022485"/>
    </source>
</evidence>
<keyword evidence="4" id="KW-0411">Iron-sulfur</keyword>
<dbReference type="FunFam" id="2.60.300.12:FF:000006">
    <property type="entry name" value="Iron-sulfur cluster assembly 2 mitochondrial"/>
    <property type="match status" value="1"/>
</dbReference>
<keyword evidence="5" id="KW-0479">Metal-binding</keyword>
<dbReference type="PANTHER" id="PTHR43011:SF1">
    <property type="entry name" value="IRON-SULFUR CLUSTER ASSEMBLY 2 HOMOLOG, MITOCHONDRIAL"/>
    <property type="match status" value="1"/>
</dbReference>
<dbReference type="GO" id="GO:0005506">
    <property type="term" value="F:iron ion binding"/>
    <property type="evidence" value="ECO:0007669"/>
    <property type="project" value="TreeGrafter"/>
</dbReference>
<dbReference type="AlphaFoldDB" id="A0A0H5R7T4"/>
<evidence type="ECO:0000256" key="7">
    <source>
        <dbReference type="ARBA" id="ARBA00023128"/>
    </source>
</evidence>
<evidence type="ECO:0000256" key="6">
    <source>
        <dbReference type="ARBA" id="ARBA00023004"/>
    </source>
</evidence>
<dbReference type="InterPro" id="IPR000361">
    <property type="entry name" value="ATAP_core_dom"/>
</dbReference>
<evidence type="ECO:0000256" key="1">
    <source>
        <dbReference type="ARBA" id="ARBA00004173"/>
    </source>
</evidence>
<evidence type="ECO:0000313" key="9">
    <source>
        <dbReference type="EMBL" id="CRZ10240.1"/>
    </source>
</evidence>
<comment type="subcellular location">
    <subcellularLocation>
        <location evidence="1">Mitochondrion</location>
    </subcellularLocation>
</comment>
<comment type="similarity">
    <text evidence="3">Belongs to the HesB/IscA family.</text>
</comment>
<dbReference type="SUPFAM" id="SSF89360">
    <property type="entry name" value="HesB-like domain"/>
    <property type="match status" value="1"/>
</dbReference>
<dbReference type="Pfam" id="PF01521">
    <property type="entry name" value="Fe-S_biosyn"/>
    <property type="match status" value="1"/>
</dbReference>
<dbReference type="InterPro" id="IPR016092">
    <property type="entry name" value="ATAP"/>
</dbReference>
<feature type="domain" description="Core" evidence="8">
    <location>
        <begin position="80"/>
        <end position="182"/>
    </location>
</feature>
<name>A0A0H5R7T4_9EUKA</name>
<evidence type="ECO:0000256" key="3">
    <source>
        <dbReference type="ARBA" id="ARBA00006718"/>
    </source>
</evidence>
<dbReference type="EMBL" id="HACM01009798">
    <property type="protein sequence ID" value="CRZ10240.1"/>
    <property type="molecule type" value="Transcribed_RNA"/>
</dbReference>
<dbReference type="GO" id="GO:0051539">
    <property type="term" value="F:4 iron, 4 sulfur cluster binding"/>
    <property type="evidence" value="ECO:0007669"/>
    <property type="project" value="UniProtKB-KW"/>
</dbReference>
<reference evidence="9" key="1">
    <citation type="submission" date="2015-04" db="EMBL/GenBank/DDBJ databases">
        <title>The genome sequence of the plant pathogenic Rhizarian Plasmodiophora brassicae reveals insights in its biotrophic life cycle and the origin of chitin synthesis.</title>
        <authorList>
            <person name="Schwelm A."/>
            <person name="Fogelqvist J."/>
            <person name="Knaust A."/>
            <person name="Julke S."/>
            <person name="Lilja T."/>
            <person name="Dhandapani V."/>
            <person name="Bonilla-Rosso G."/>
            <person name="Karlsson M."/>
            <person name="Shevchenko A."/>
            <person name="Choi S.R."/>
            <person name="Kim H.G."/>
            <person name="Park J.Y."/>
            <person name="Lim Y.P."/>
            <person name="Ludwig-Muller J."/>
            <person name="Dixelius C."/>
        </authorList>
    </citation>
    <scope>NUCLEOTIDE SEQUENCE</scope>
    <source>
        <tissue evidence="9">Potato root galls</tissue>
    </source>
</reference>
<keyword evidence="7" id="KW-0496">Mitochondrion</keyword>
<keyword evidence="6" id="KW-0408">Iron</keyword>
<comment type="pathway">
    <text evidence="2">Cofactor biosynthesis; iron-sulfur cluster biosynthesis.</text>
</comment>
<dbReference type="InterPro" id="IPR035903">
    <property type="entry name" value="HesB-like_dom_sf"/>
</dbReference>
<protein>
    <recommendedName>
        <fullName evidence="8">Core domain-containing protein</fullName>
    </recommendedName>
</protein>
<dbReference type="Gene3D" id="2.60.300.12">
    <property type="entry name" value="HesB-like domain"/>
    <property type="match status" value="1"/>
</dbReference>
<keyword evidence="4" id="KW-0004">4Fe-4S</keyword>
<dbReference type="GO" id="GO:0120510">
    <property type="term" value="C:mitochondrial [4Fe-4S] assembly complex"/>
    <property type="evidence" value="ECO:0007669"/>
    <property type="project" value="UniProtKB-ARBA"/>
</dbReference>
<dbReference type="GO" id="GO:0051537">
    <property type="term" value="F:2 iron, 2 sulfur cluster binding"/>
    <property type="evidence" value="ECO:0007669"/>
    <property type="project" value="TreeGrafter"/>
</dbReference>
<accession>A0A0H5R7T4</accession>
<evidence type="ECO:0000259" key="8">
    <source>
        <dbReference type="Pfam" id="PF01521"/>
    </source>
</evidence>
<dbReference type="GO" id="GO:0016226">
    <property type="term" value="P:iron-sulfur cluster assembly"/>
    <property type="evidence" value="ECO:0007669"/>
    <property type="project" value="InterPro"/>
</dbReference>